<dbReference type="SMART" id="SM00283">
    <property type="entry name" value="MA"/>
    <property type="match status" value="1"/>
</dbReference>
<gene>
    <name evidence="8" type="ORF">LCGC14_0970010</name>
</gene>
<evidence type="ECO:0000256" key="1">
    <source>
        <dbReference type="ARBA" id="ARBA00023224"/>
    </source>
</evidence>
<dbReference type="AlphaFoldDB" id="A0A0F9NC00"/>
<comment type="similarity">
    <text evidence="2">Belongs to the methyl-accepting chemotaxis (MCP) protein family.</text>
</comment>
<dbReference type="GO" id="GO:0007165">
    <property type="term" value="P:signal transduction"/>
    <property type="evidence" value="ECO:0007669"/>
    <property type="project" value="UniProtKB-KW"/>
</dbReference>
<evidence type="ECO:0000313" key="8">
    <source>
        <dbReference type="EMBL" id="KKN17025.1"/>
    </source>
</evidence>
<feature type="transmembrane region" description="Helical" evidence="4">
    <location>
        <begin position="267"/>
        <end position="287"/>
    </location>
</feature>
<dbReference type="PRINTS" id="PR00260">
    <property type="entry name" value="CHEMTRNSDUCR"/>
</dbReference>
<dbReference type="InterPro" id="IPR032255">
    <property type="entry name" value="HBM"/>
</dbReference>
<dbReference type="InterPro" id="IPR004089">
    <property type="entry name" value="MCPsignal_dom"/>
</dbReference>
<dbReference type="InterPro" id="IPR003660">
    <property type="entry name" value="HAMP_dom"/>
</dbReference>
<dbReference type="SMART" id="SM01358">
    <property type="entry name" value="HBM"/>
    <property type="match status" value="1"/>
</dbReference>
<sequence>MKLATFFGNMSIRSKLAGGFALLLVLTIVVGIVGSQALDTYSQRSGIVAMLGQVNTGLTEARVEEKNFLLSGDAENVRASRAHGDDVLEITRRIKPLLVVDADLAVLESIQADIEKYQRLMSNVESNTNQRQESLSRLETKARVLGSSLNAHSSLFFASAMFEDMRRSERKFLGERDPLSVKSYLEDAKRIQGPLKSAAISAEEKDQVIKALESYVDEFQAVVGLTESSEQLSQDMVITARRVIESANGLREIQVTKMEIDQKHATMLIFGTTGVAVLLGILMAYLITRAITSPINHAVVVASEVASGNLSIRIDNNRTDEIGHLMAALATMVSNLRELVRSIESGATNIAASAEELSTVTSQTSDGINRQKHETDQVATAMNEMTATVAEIARNAEQAFTVASDAANQATEGEHEVRETVNQVNSLTQEVNQSMAIIQGLQKETTSIGTVLDVIKTVAEQTNLLALNAAIEAARAGEQGRGFAVVADEVRSLARRTQSSAQEIETLVTSLQNSAKNSVSAMESSATLASDTLTRATATGTSIERITRSVDEIKQYNNQIATASEQQTSVAEEINQNVTSIRDVTDQSAASSHQTARSSLELARLGSELQALVSRFRL</sequence>
<feature type="coiled-coil region" evidence="3">
    <location>
        <begin position="546"/>
        <end position="573"/>
    </location>
</feature>
<feature type="domain" description="Methyl-accepting transducer" evidence="5">
    <location>
        <begin position="346"/>
        <end position="582"/>
    </location>
</feature>
<dbReference type="PROSITE" id="PS50885">
    <property type="entry name" value="HAMP"/>
    <property type="match status" value="1"/>
</dbReference>
<reference evidence="8" key="1">
    <citation type="journal article" date="2015" name="Nature">
        <title>Complex archaea that bridge the gap between prokaryotes and eukaryotes.</title>
        <authorList>
            <person name="Spang A."/>
            <person name="Saw J.H."/>
            <person name="Jorgensen S.L."/>
            <person name="Zaremba-Niedzwiedzka K."/>
            <person name="Martijn J."/>
            <person name="Lind A.E."/>
            <person name="van Eijk R."/>
            <person name="Schleper C."/>
            <person name="Guy L."/>
            <person name="Ettema T.J."/>
        </authorList>
    </citation>
    <scope>NUCLEOTIDE SEQUENCE</scope>
</reference>
<keyword evidence="4" id="KW-0472">Membrane</keyword>
<dbReference type="GO" id="GO:0016020">
    <property type="term" value="C:membrane"/>
    <property type="evidence" value="ECO:0007669"/>
    <property type="project" value="InterPro"/>
</dbReference>
<evidence type="ECO:0008006" key="9">
    <source>
        <dbReference type="Google" id="ProtNLM"/>
    </source>
</evidence>
<dbReference type="CDD" id="cd11386">
    <property type="entry name" value="MCP_signal"/>
    <property type="match status" value="1"/>
</dbReference>
<name>A0A0F9NC00_9ZZZZ</name>
<dbReference type="Gene3D" id="1.10.287.950">
    <property type="entry name" value="Methyl-accepting chemotaxis protein"/>
    <property type="match status" value="1"/>
</dbReference>
<evidence type="ECO:0000259" key="5">
    <source>
        <dbReference type="PROSITE" id="PS50111"/>
    </source>
</evidence>
<feature type="domain" description="HAMP" evidence="6">
    <location>
        <begin position="289"/>
        <end position="341"/>
    </location>
</feature>
<evidence type="ECO:0000256" key="3">
    <source>
        <dbReference type="SAM" id="Coils"/>
    </source>
</evidence>
<dbReference type="SMART" id="SM00304">
    <property type="entry name" value="HAMP"/>
    <property type="match status" value="2"/>
</dbReference>
<accession>A0A0F9NC00</accession>
<organism evidence="8">
    <name type="scientific">marine sediment metagenome</name>
    <dbReference type="NCBI Taxonomy" id="412755"/>
    <lineage>
        <taxon>unclassified sequences</taxon>
        <taxon>metagenomes</taxon>
        <taxon>ecological metagenomes</taxon>
    </lineage>
</organism>
<dbReference type="SUPFAM" id="SSF58104">
    <property type="entry name" value="Methyl-accepting chemotaxis protein (MCP) signaling domain"/>
    <property type="match status" value="1"/>
</dbReference>
<proteinExistence type="inferred from homology"/>
<dbReference type="GO" id="GO:0004888">
    <property type="term" value="F:transmembrane signaling receptor activity"/>
    <property type="evidence" value="ECO:0007669"/>
    <property type="project" value="InterPro"/>
</dbReference>
<keyword evidence="1" id="KW-0807">Transducer</keyword>
<keyword evidence="4" id="KW-1133">Transmembrane helix</keyword>
<evidence type="ECO:0000259" key="7">
    <source>
        <dbReference type="PROSITE" id="PS51753"/>
    </source>
</evidence>
<dbReference type="PROSITE" id="PS50111">
    <property type="entry name" value="CHEMOTAXIS_TRANSDUC_2"/>
    <property type="match status" value="1"/>
</dbReference>
<dbReference type="EMBL" id="LAZR01003563">
    <property type="protein sequence ID" value="KKN17025.1"/>
    <property type="molecule type" value="Genomic_DNA"/>
</dbReference>
<dbReference type="GO" id="GO:0006935">
    <property type="term" value="P:chemotaxis"/>
    <property type="evidence" value="ECO:0007669"/>
    <property type="project" value="InterPro"/>
</dbReference>
<feature type="domain" description="HBM" evidence="7">
    <location>
        <begin position="43"/>
        <end position="262"/>
    </location>
</feature>
<dbReference type="PANTHER" id="PTHR32089">
    <property type="entry name" value="METHYL-ACCEPTING CHEMOTAXIS PROTEIN MCPB"/>
    <property type="match status" value="1"/>
</dbReference>
<keyword evidence="4" id="KW-0812">Transmembrane</keyword>
<evidence type="ECO:0000256" key="4">
    <source>
        <dbReference type="SAM" id="Phobius"/>
    </source>
</evidence>
<keyword evidence="3" id="KW-0175">Coiled coil</keyword>
<dbReference type="PROSITE" id="PS51753">
    <property type="entry name" value="HBM"/>
    <property type="match status" value="1"/>
</dbReference>
<dbReference type="PANTHER" id="PTHR32089:SF112">
    <property type="entry name" value="LYSOZYME-LIKE PROTEIN-RELATED"/>
    <property type="match status" value="1"/>
</dbReference>
<comment type="caution">
    <text evidence="8">The sequence shown here is derived from an EMBL/GenBank/DDBJ whole genome shotgun (WGS) entry which is preliminary data.</text>
</comment>
<dbReference type="InterPro" id="IPR004090">
    <property type="entry name" value="Chemotax_Me-accpt_rcpt"/>
</dbReference>
<dbReference type="CDD" id="cd06225">
    <property type="entry name" value="HAMP"/>
    <property type="match status" value="1"/>
</dbReference>
<protein>
    <recommendedName>
        <fullName evidence="9">Methyl-accepting chemotaxis protein</fullName>
    </recommendedName>
</protein>
<evidence type="ECO:0000256" key="2">
    <source>
        <dbReference type="ARBA" id="ARBA00029447"/>
    </source>
</evidence>
<evidence type="ECO:0000259" key="6">
    <source>
        <dbReference type="PROSITE" id="PS50885"/>
    </source>
</evidence>
<dbReference type="Pfam" id="PF00672">
    <property type="entry name" value="HAMP"/>
    <property type="match status" value="1"/>
</dbReference>
<dbReference type="Pfam" id="PF00015">
    <property type="entry name" value="MCPsignal"/>
    <property type="match status" value="1"/>
</dbReference>
<dbReference type="FunFam" id="1.10.287.950:FF:000001">
    <property type="entry name" value="Methyl-accepting chemotaxis sensory transducer"/>
    <property type="match status" value="1"/>
</dbReference>